<accession>A0A4P7D7A7</accession>
<reference evidence="2 3" key="1">
    <citation type="submission" date="2019-03" db="EMBL/GenBank/DDBJ databases">
        <title>Paraburkholderia sp. 7MH5, isolated from subtropical forest soil.</title>
        <authorList>
            <person name="Gao Z.-H."/>
            <person name="Qiu L.-H."/>
        </authorList>
    </citation>
    <scope>NUCLEOTIDE SEQUENCE [LARGE SCALE GENOMIC DNA]</scope>
    <source>
        <strain evidence="2 3">7MH5</strain>
    </source>
</reference>
<dbReference type="KEGG" id="ppai:E1956_35205"/>
<dbReference type="EMBL" id="CP038151">
    <property type="protein sequence ID" value="QBR02492.1"/>
    <property type="molecule type" value="Genomic_DNA"/>
</dbReference>
<protein>
    <submittedName>
        <fullName evidence="2">Uncharacterized protein</fullName>
    </submittedName>
</protein>
<dbReference type="AlphaFoldDB" id="A0A4P7D7A7"/>
<sequence length="212" mass="24283">MSLIKKSSPVLREVLMQFSVEQDIPDRRLLDFYVEKYPQFEHQLKSLASQLMDDSLSTDACEDEKNNIDSHDIEEAALAVSLFQTRFFEETGRIFGQSEEDATTIENRLGSLAKQAYRNLASKLCINTLVLNQLRDREIDAKTIPQRFVQRFACEMHSSVEAILRFLNLPPVISPMASFKANDKPRSETKESFEQALKNSGMSEEQIRSLLD</sequence>
<evidence type="ECO:0000256" key="1">
    <source>
        <dbReference type="SAM" id="MobiDB-lite"/>
    </source>
</evidence>
<dbReference type="Proteomes" id="UP000295727">
    <property type="component" value="Chromosome 4"/>
</dbReference>
<gene>
    <name evidence="2" type="ORF">E1956_35205</name>
</gene>
<proteinExistence type="predicted"/>
<dbReference type="RefSeq" id="WP_134758016.1">
    <property type="nucleotide sequence ID" value="NZ_CP038151.1"/>
</dbReference>
<evidence type="ECO:0000313" key="3">
    <source>
        <dbReference type="Proteomes" id="UP000295727"/>
    </source>
</evidence>
<organism evidence="2 3">
    <name type="scientific">Paraburkholderia pallida</name>
    <dbReference type="NCBI Taxonomy" id="2547399"/>
    <lineage>
        <taxon>Bacteria</taxon>
        <taxon>Pseudomonadati</taxon>
        <taxon>Pseudomonadota</taxon>
        <taxon>Betaproteobacteria</taxon>
        <taxon>Burkholderiales</taxon>
        <taxon>Burkholderiaceae</taxon>
        <taxon>Paraburkholderia</taxon>
    </lineage>
</organism>
<feature type="region of interest" description="Disordered" evidence="1">
    <location>
        <begin position="180"/>
        <end position="212"/>
    </location>
</feature>
<feature type="compositionally biased region" description="Basic and acidic residues" evidence="1">
    <location>
        <begin position="181"/>
        <end position="193"/>
    </location>
</feature>
<name>A0A4P7D7A7_9BURK</name>
<dbReference type="OrthoDB" id="9135112at2"/>
<keyword evidence="3" id="KW-1185">Reference proteome</keyword>
<evidence type="ECO:0000313" key="2">
    <source>
        <dbReference type="EMBL" id="QBR02492.1"/>
    </source>
</evidence>